<evidence type="ECO:0000259" key="3">
    <source>
        <dbReference type="Pfam" id="PF01648"/>
    </source>
</evidence>
<dbReference type="Proteomes" id="UP000077315">
    <property type="component" value="Unassembled WGS sequence"/>
</dbReference>
<dbReference type="OrthoDB" id="26719at2759"/>
<proteinExistence type="predicted"/>
<keyword evidence="2" id="KW-0808">Transferase</keyword>
<dbReference type="AlphaFoldDB" id="A0A167LYP3"/>
<dbReference type="SUPFAM" id="SSF56214">
    <property type="entry name" value="4'-phosphopantetheinyl transferase"/>
    <property type="match status" value="2"/>
</dbReference>
<evidence type="ECO:0000256" key="1">
    <source>
        <dbReference type="ARBA" id="ARBA00013172"/>
    </source>
</evidence>
<gene>
    <name evidence="5" type="ORF">PHYBLDRAFT_147854</name>
</gene>
<dbReference type="GO" id="GO:0005829">
    <property type="term" value="C:cytosol"/>
    <property type="evidence" value="ECO:0007669"/>
    <property type="project" value="TreeGrafter"/>
</dbReference>
<dbReference type="Pfam" id="PF01648">
    <property type="entry name" value="ACPS"/>
    <property type="match status" value="1"/>
</dbReference>
<reference evidence="6" key="1">
    <citation type="submission" date="2015-06" db="EMBL/GenBank/DDBJ databases">
        <title>Expansion of signal transduction pathways in fungi by whole-genome duplication.</title>
        <authorList>
            <consortium name="DOE Joint Genome Institute"/>
            <person name="Corrochano L.M."/>
            <person name="Kuo A."/>
            <person name="Marcet-Houben M."/>
            <person name="Polaino S."/>
            <person name="Salamov A."/>
            <person name="Villalobos J.M."/>
            <person name="Alvarez M.I."/>
            <person name="Avalos J."/>
            <person name="Benito E.P."/>
            <person name="Benoit I."/>
            <person name="Burger G."/>
            <person name="Camino L.P."/>
            <person name="Canovas D."/>
            <person name="Cerda-Olmedo E."/>
            <person name="Cheng J.-F."/>
            <person name="Dominguez A."/>
            <person name="Elias M."/>
            <person name="Eslava A.P."/>
            <person name="Glaser F."/>
            <person name="Grimwood J."/>
            <person name="Gutierrez G."/>
            <person name="Heitman J."/>
            <person name="Henrissat B."/>
            <person name="Iturriaga E.A."/>
            <person name="Lang B.F."/>
            <person name="Lavin J.L."/>
            <person name="Lee S."/>
            <person name="Li W."/>
            <person name="Lindquist E."/>
            <person name="Lopez-Garcia S."/>
            <person name="Luque E.M."/>
            <person name="Marcos A.T."/>
            <person name="Martin J."/>
            <person name="McCluskey K."/>
            <person name="Medina H.R."/>
            <person name="Miralles-Duran A."/>
            <person name="Miyazaki A."/>
            <person name="Munoz-Torres E."/>
            <person name="Oguiza J.A."/>
            <person name="Ohm R."/>
            <person name="Olmedo M."/>
            <person name="Orejas M."/>
            <person name="Ortiz-Castellanos L."/>
            <person name="Pisabarro A.G."/>
            <person name="Rodriguez-Romero J."/>
            <person name="Ruiz-Herrera J."/>
            <person name="Ruiz-Vazquez R."/>
            <person name="Sanz C."/>
            <person name="Schackwitz W."/>
            <person name="Schmutz J."/>
            <person name="Shahriari M."/>
            <person name="Shelest E."/>
            <person name="Silva-Franco F."/>
            <person name="Soanes D."/>
            <person name="Syed K."/>
            <person name="Tagua V.G."/>
            <person name="Talbot N.J."/>
            <person name="Thon M."/>
            <person name="De vries R.P."/>
            <person name="Wiebenga A."/>
            <person name="Yadav J.S."/>
            <person name="Braun E.L."/>
            <person name="Baker S."/>
            <person name="Garre V."/>
            <person name="Horwitz B."/>
            <person name="Torres-Martinez S."/>
            <person name="Idnurm A."/>
            <person name="Herrera-Estrella A."/>
            <person name="Gabaldon T."/>
            <person name="Grigoriev I.V."/>
        </authorList>
    </citation>
    <scope>NUCLEOTIDE SEQUENCE [LARGE SCALE GENOMIC DNA]</scope>
    <source>
        <strain evidence="6">NRRL 1555(-)</strain>
    </source>
</reference>
<dbReference type="GO" id="GO:0000287">
    <property type="term" value="F:magnesium ion binding"/>
    <property type="evidence" value="ECO:0007669"/>
    <property type="project" value="InterPro"/>
</dbReference>
<organism evidence="5 6">
    <name type="scientific">Phycomyces blakesleeanus (strain ATCC 8743b / DSM 1359 / FGSC 10004 / NBRC 33097 / NRRL 1555)</name>
    <dbReference type="NCBI Taxonomy" id="763407"/>
    <lineage>
        <taxon>Eukaryota</taxon>
        <taxon>Fungi</taxon>
        <taxon>Fungi incertae sedis</taxon>
        <taxon>Mucoromycota</taxon>
        <taxon>Mucoromycotina</taxon>
        <taxon>Mucoromycetes</taxon>
        <taxon>Mucorales</taxon>
        <taxon>Phycomycetaceae</taxon>
        <taxon>Phycomyces</taxon>
    </lineage>
</organism>
<dbReference type="Pfam" id="PF22624">
    <property type="entry name" value="AASDHPPT_N"/>
    <property type="match status" value="1"/>
</dbReference>
<evidence type="ECO:0000256" key="2">
    <source>
        <dbReference type="ARBA" id="ARBA00022679"/>
    </source>
</evidence>
<dbReference type="VEuPathDB" id="FungiDB:PHYBLDRAFT_147854"/>
<evidence type="ECO:0000313" key="5">
    <source>
        <dbReference type="EMBL" id="OAD71364.1"/>
    </source>
</evidence>
<dbReference type="RefSeq" id="XP_018289404.1">
    <property type="nucleotide sequence ID" value="XM_018431965.1"/>
</dbReference>
<feature type="domain" description="4'-phosphopantetheinyl transferase" evidence="3">
    <location>
        <begin position="115"/>
        <end position="210"/>
    </location>
</feature>
<dbReference type="EC" id="2.7.8.7" evidence="1"/>
<sequence>MSTLPPLSLLALNVKNLFDDGRFKEALEWLPISEHAHVNRFRFDADKHRALGSLLLRRYFFSKFLGVPWKELCFDRRPGSKPTLKIGNDTWVDYNTSHEGEWVVFVATSRPGLVVGIDCVRIDIPLHTDIPQFLRSFQSQLSTEEIEWIFYTNEENNMLKRFYELWGCKESYVKAIGVGLQRDLDTLSFKNKTEKEAWIVMQEDNWGYHLSDLDNDTIVVVCSGYPDKRPLDHDILAFCATTRPLGATYHQQAPFELVRWEALSNYLH</sequence>
<dbReference type="FunCoup" id="A0A167LYP3">
    <property type="interactions" value="414"/>
</dbReference>
<dbReference type="InterPro" id="IPR055066">
    <property type="entry name" value="AASDHPPT_N"/>
</dbReference>
<protein>
    <recommendedName>
        <fullName evidence="1">holo-[acyl-carrier-protein] synthase</fullName>
        <ecNumber evidence="1">2.7.8.7</ecNumber>
    </recommendedName>
</protein>
<dbReference type="PANTHER" id="PTHR12215">
    <property type="entry name" value="PHOSPHOPANTETHEINE TRANSFERASE"/>
    <property type="match status" value="1"/>
</dbReference>
<evidence type="ECO:0000313" key="6">
    <source>
        <dbReference type="Proteomes" id="UP000077315"/>
    </source>
</evidence>
<evidence type="ECO:0000259" key="4">
    <source>
        <dbReference type="Pfam" id="PF22624"/>
    </source>
</evidence>
<dbReference type="InterPro" id="IPR050559">
    <property type="entry name" value="P-Pant_transferase_sf"/>
</dbReference>
<dbReference type="InterPro" id="IPR037143">
    <property type="entry name" value="4-PPantetheinyl_Trfase_dom_sf"/>
</dbReference>
<dbReference type="InterPro" id="IPR008278">
    <property type="entry name" value="4-PPantetheinyl_Trfase_dom"/>
</dbReference>
<dbReference type="InParanoid" id="A0A167LYP3"/>
<dbReference type="STRING" id="763407.A0A167LYP3"/>
<dbReference type="GeneID" id="28992871"/>
<dbReference type="GO" id="GO:0019878">
    <property type="term" value="P:lysine biosynthetic process via aminoadipic acid"/>
    <property type="evidence" value="ECO:0007669"/>
    <property type="project" value="TreeGrafter"/>
</dbReference>
<feature type="domain" description="4'-phosphopantetheinyl transferase N-terminal" evidence="4">
    <location>
        <begin position="22"/>
        <end position="108"/>
    </location>
</feature>
<accession>A0A167LYP3</accession>
<dbReference type="PANTHER" id="PTHR12215:SF10">
    <property type="entry name" value="L-AMINOADIPATE-SEMIALDEHYDE DEHYDROGENASE-PHOSPHOPANTETHEINYL TRANSFERASE"/>
    <property type="match status" value="1"/>
</dbReference>
<dbReference type="Gene3D" id="3.90.470.20">
    <property type="entry name" value="4'-phosphopantetheinyl transferase domain"/>
    <property type="match status" value="2"/>
</dbReference>
<name>A0A167LYP3_PHYB8</name>
<dbReference type="EMBL" id="KV440986">
    <property type="protein sequence ID" value="OAD71364.1"/>
    <property type="molecule type" value="Genomic_DNA"/>
</dbReference>
<dbReference type="GO" id="GO:0008897">
    <property type="term" value="F:holo-[acyl-carrier-protein] synthase activity"/>
    <property type="evidence" value="ECO:0007669"/>
    <property type="project" value="UniProtKB-EC"/>
</dbReference>
<keyword evidence="6" id="KW-1185">Reference proteome</keyword>